<proteinExistence type="predicted"/>
<dbReference type="InterPro" id="IPR018310">
    <property type="entry name" value="Put_endonuclease_Z1-dom"/>
</dbReference>
<name>A0A9E7PQX2_9EURY</name>
<feature type="region of interest" description="Disordered" evidence="1">
    <location>
        <begin position="862"/>
        <end position="881"/>
    </location>
</feature>
<evidence type="ECO:0000256" key="1">
    <source>
        <dbReference type="SAM" id="MobiDB-lite"/>
    </source>
</evidence>
<dbReference type="GeneID" id="74306714"/>
<dbReference type="AlphaFoldDB" id="A0A9E7PQX2"/>
<dbReference type="EMBL" id="CP096115">
    <property type="protein sequence ID" value="UUX93186.1"/>
    <property type="molecule type" value="Genomic_DNA"/>
</dbReference>
<sequence>MTDDQKWLNKIQQMFWIVLNDNEDLSEDYIRKYIDSNFQSFLGFVNPGFSGDKEEIKELLMNSLINSLLTTVAGDINSVDFNEDHIPWLENRKSEIKFDFWDRYAQYLSLGKNWSQSLIRSLDYSTDLILGKIEDPERDGQWDRRGMVVGDVQSGKTANYIGLINKALDSGYKLIIILAGMHNSLRSQTQIRVNEGVLGFDTPPDKSLIEGRFAHKTGVGKLDDFREHKAATLTSSVENGDFSLKVAGQAGIYPGQIPLVLVVKKNYSVLRNILRWTESTAWAKDTEQGKYIENVPFLMIDDEADNASVNTNSIYDRSGNVNTDSDITRINGLIREILTKYEKSAYIGYTATPFANIFIDPESESGICGQDLFPRSFIVSLPSSSGYIGPDKIFGLNSAPEINVEKTEGLPLVINISDYGDYIPDRHNKYLKIDELPPSLKKSVRYFILASAAREVRGQKNTHNSMLVHVTRFVDVQNQVAELLLKELEIIRHRLKYGEGKSSLDIRDEFRKLWEDNFVPVSAFIAESDEIDDSAVGVSRWDDVEKHLLKYAFKTQVITANGSSKEALEYRSHRESGLSAIVVGGDKLSRGLTLEGLTVSYFLRASRMYDTLMQMGRWFGFHPGYPDLCRIFTTPELSDWYSHIALANMELREELRHMADRGMTPQEYGLRVRNHPDTLIITSLNKMRAGETVRVSYSGTISESVVYHNDRGIIQKNNAIYSEFLRKLETPSKYEGKKEYYKWTAVPGESVAGLFSDIETHEDSFKADSHLLENYIRNALRRDELREWTVILLSGGSSGKRERVNAGGYDVSCIIRSLSGSIEGEGGKFSIKRLVSPRDEWLDFDREMQDRIMKETLNEYEISKEKSRRKKPPSNPSGIIIRENRSEKNGLLLLYPLDLREKSSDGSNISGRGETVIKTVGFAVSFPKSRYCDVVEYRVNRIFSNNEAV</sequence>
<gene>
    <name evidence="3" type="ORF">L6E24_03425</name>
</gene>
<dbReference type="KEGG" id="mend:L6E24_03425"/>
<keyword evidence="4" id="KW-1185">Reference proteome</keyword>
<feature type="domain" description="Putative endonuclease Z1" evidence="2">
    <location>
        <begin position="439"/>
        <end position="678"/>
    </location>
</feature>
<evidence type="ECO:0000313" key="4">
    <source>
        <dbReference type="Proteomes" id="UP001060368"/>
    </source>
</evidence>
<dbReference type="Pfam" id="PF10593">
    <property type="entry name" value="Z1"/>
    <property type="match status" value="1"/>
</dbReference>
<evidence type="ECO:0000259" key="2">
    <source>
        <dbReference type="Pfam" id="PF10593"/>
    </source>
</evidence>
<organism evidence="3 4">
    <name type="scientific">Methanoplanus endosymbiosus</name>
    <dbReference type="NCBI Taxonomy" id="33865"/>
    <lineage>
        <taxon>Archaea</taxon>
        <taxon>Methanobacteriati</taxon>
        <taxon>Methanobacteriota</taxon>
        <taxon>Stenosarchaea group</taxon>
        <taxon>Methanomicrobia</taxon>
        <taxon>Methanomicrobiales</taxon>
        <taxon>Methanomicrobiaceae</taxon>
        <taxon>Methanoplanus</taxon>
    </lineage>
</organism>
<accession>A0A9E7PQX2</accession>
<reference evidence="3" key="1">
    <citation type="submission" date="2022-04" db="EMBL/GenBank/DDBJ databases">
        <title>Complete genome of Methanoplanus endosymbiosus DSM 3599.</title>
        <authorList>
            <person name="Chen S.-C."/>
            <person name="You Y.-T."/>
            <person name="Zhou Y.-Z."/>
            <person name="Lai M.-C."/>
        </authorList>
    </citation>
    <scope>NUCLEOTIDE SEQUENCE</scope>
    <source>
        <strain evidence="3">DSM 3599</strain>
    </source>
</reference>
<evidence type="ECO:0000313" key="3">
    <source>
        <dbReference type="EMBL" id="UUX93186.1"/>
    </source>
</evidence>
<dbReference type="RefSeq" id="WP_257743326.1">
    <property type="nucleotide sequence ID" value="NZ_CP096115.1"/>
</dbReference>
<protein>
    <submittedName>
        <fullName evidence="3">Z1 domain-containing protein</fullName>
    </submittedName>
</protein>
<dbReference type="Proteomes" id="UP001060368">
    <property type="component" value="Chromosome"/>
</dbReference>